<gene>
    <name evidence="7" type="ORF">FOZ61_004523</name>
</gene>
<evidence type="ECO:0000256" key="4">
    <source>
        <dbReference type="PROSITE-ProRule" id="PRU01371"/>
    </source>
</evidence>
<dbReference type="OrthoDB" id="449531at2759"/>
<dbReference type="InterPro" id="IPR049899">
    <property type="entry name" value="Znf_C2HC_C3H"/>
</dbReference>
<feature type="compositionally biased region" description="Low complexity" evidence="5">
    <location>
        <begin position="195"/>
        <end position="204"/>
    </location>
</feature>
<dbReference type="Pfam" id="PF13913">
    <property type="entry name" value="zf-C2HC_2"/>
    <property type="match status" value="2"/>
</dbReference>
<evidence type="ECO:0000256" key="5">
    <source>
        <dbReference type="SAM" id="MobiDB-lite"/>
    </source>
</evidence>
<organism evidence="7 8">
    <name type="scientific">Perkinsus olseni</name>
    <name type="common">Perkinsus atlanticus</name>
    <dbReference type="NCBI Taxonomy" id="32597"/>
    <lineage>
        <taxon>Eukaryota</taxon>
        <taxon>Sar</taxon>
        <taxon>Alveolata</taxon>
        <taxon>Perkinsozoa</taxon>
        <taxon>Perkinsea</taxon>
        <taxon>Perkinsida</taxon>
        <taxon>Perkinsidae</taxon>
        <taxon>Perkinsus</taxon>
    </lineage>
</organism>
<proteinExistence type="predicted"/>
<evidence type="ECO:0000256" key="1">
    <source>
        <dbReference type="ARBA" id="ARBA00022723"/>
    </source>
</evidence>
<keyword evidence="1" id="KW-0479">Metal-binding</keyword>
<feature type="region of interest" description="Disordered" evidence="5">
    <location>
        <begin position="463"/>
        <end position="502"/>
    </location>
</feature>
<comment type="caution">
    <text evidence="7">The sequence shown here is derived from an EMBL/GenBank/DDBJ whole genome shotgun (WGS) entry which is preliminary data.</text>
</comment>
<dbReference type="PROSITE" id="PS52027">
    <property type="entry name" value="ZF_C2HC_C3H"/>
    <property type="match status" value="1"/>
</dbReference>
<evidence type="ECO:0000313" key="8">
    <source>
        <dbReference type="Proteomes" id="UP000570595"/>
    </source>
</evidence>
<accession>A0A7J6LKF5</accession>
<evidence type="ECO:0000313" key="7">
    <source>
        <dbReference type="EMBL" id="KAF4659755.1"/>
    </source>
</evidence>
<feature type="compositionally biased region" description="Basic and acidic residues" evidence="5">
    <location>
        <begin position="326"/>
        <end position="341"/>
    </location>
</feature>
<feature type="compositionally biased region" description="Basic and acidic residues" evidence="5">
    <location>
        <begin position="381"/>
        <end position="392"/>
    </location>
</feature>
<evidence type="ECO:0000256" key="3">
    <source>
        <dbReference type="ARBA" id="ARBA00022833"/>
    </source>
</evidence>
<dbReference type="Gene3D" id="3.30.160.60">
    <property type="entry name" value="Classic Zinc Finger"/>
    <property type="match status" value="1"/>
</dbReference>
<feature type="compositionally biased region" description="Basic and acidic residues" evidence="5">
    <location>
        <begin position="294"/>
        <end position="306"/>
    </location>
</feature>
<evidence type="ECO:0000259" key="6">
    <source>
        <dbReference type="PROSITE" id="PS52027"/>
    </source>
</evidence>
<dbReference type="Gene3D" id="3.30.40.10">
    <property type="entry name" value="Zinc/RING finger domain, C3HC4 (zinc finger)"/>
    <property type="match status" value="1"/>
</dbReference>
<dbReference type="EMBL" id="JABAHT010000257">
    <property type="protein sequence ID" value="KAF4659755.1"/>
    <property type="molecule type" value="Genomic_DNA"/>
</dbReference>
<reference evidence="7 8" key="1">
    <citation type="submission" date="2020-04" db="EMBL/GenBank/DDBJ databases">
        <title>Perkinsus olseni comparative genomics.</title>
        <authorList>
            <person name="Bogema D.R."/>
        </authorList>
    </citation>
    <scope>NUCLEOTIDE SEQUENCE [LARGE SCALE GENOMIC DNA]</scope>
    <source>
        <strain evidence="7">ATCC PRA-179</strain>
    </source>
</reference>
<keyword evidence="3" id="KW-0862">Zinc</keyword>
<feature type="compositionally biased region" description="Pro residues" evidence="5">
    <location>
        <begin position="307"/>
        <end position="317"/>
    </location>
</feature>
<dbReference type="Proteomes" id="UP000570595">
    <property type="component" value="Unassembled WGS sequence"/>
</dbReference>
<dbReference type="InterPro" id="IPR013083">
    <property type="entry name" value="Znf_RING/FYVE/PHD"/>
</dbReference>
<dbReference type="GO" id="GO:0008270">
    <property type="term" value="F:zinc ion binding"/>
    <property type="evidence" value="ECO:0007669"/>
    <property type="project" value="UniProtKB-KW"/>
</dbReference>
<dbReference type="AlphaFoldDB" id="A0A7J6LKF5"/>
<feature type="compositionally biased region" description="Polar residues" evidence="5">
    <location>
        <begin position="342"/>
        <end position="351"/>
    </location>
</feature>
<name>A0A7J6LKF5_PEROL</name>
<feature type="domain" description="C2HC/C3H-type" evidence="6">
    <location>
        <begin position="86"/>
        <end position="115"/>
    </location>
</feature>
<evidence type="ECO:0000256" key="2">
    <source>
        <dbReference type="ARBA" id="ARBA00022771"/>
    </source>
</evidence>
<keyword evidence="2 4" id="KW-0863">Zinc-finger</keyword>
<sequence length="698" mass="76347">MAGAAQGPHRRAVPCPSCGQHFFPQSLRFHLKSCVVKQQHVELPCPFCDTPVKRSELENHTTTCRKRKTARKSLSVASLLETSPSGRTPCVICQRSFSSDRIAKHQAICRQQSEQAERRKSLLSTPQKKLIARQQAAVLAGSGSPTTAAWRQKRDAQKEAFERIKRQQRSRLQGSIGRTLMHEIVGVDATEVEVSDGSSGSAESESSRCSTNDTGAFPLAQVDSSVPETIEAPMDSTRVDAVPVRGKWASSSPVALKLNDESDDVATERSGSSRPDEEELPSEASSDGSDFDGEERSKNDHSERHMPPPPRRSPPPASSSATSSRMDTERSDAHTETRDSEASSSGPTQHGISGLHLAHRELHGTEARTTGQATPGRKSSWRFDGRSEDGRSRTGTVCDSVGSRGARPVDAPNADRSGLESMDQSPTSGELPVQRNLRGWLVGEDADLQDALDRASVALAKARSLRPENGSSTSSTPSSRSEEDSPPPLVHQESHPRPEEGPMVIHYHHHHHHHYPGGLPGDIRMEEAEKKAVDDAVKMLSARGTRELASEHSGPPTVHHVTYRHLHHHQPPVIKQPIERQRSVGVQQYLVRPSTADHPQRLRSAPSTSIRPSCSGRELDCMIINRLSLVQEGPSFMGNMQHLISTTIYRLRWEFLAGVWSSVCGRQRGGCRRGNWLSSTVLPHFGGSQSAQLGSRSP</sequence>
<protein>
    <recommendedName>
        <fullName evidence="6">C2HC/C3H-type domain-containing protein</fullName>
    </recommendedName>
</protein>
<feature type="region of interest" description="Disordered" evidence="5">
    <location>
        <begin position="191"/>
        <end position="432"/>
    </location>
</feature>